<evidence type="ECO:0000256" key="2">
    <source>
        <dbReference type="ARBA" id="ARBA00006330"/>
    </source>
</evidence>
<dbReference type="InterPro" id="IPR023214">
    <property type="entry name" value="HAD_sf"/>
</dbReference>
<dbReference type="Gene3D" id="3.30.70.1020">
    <property type="entry name" value="Trehalose-6-phosphate phosphatase related protein, domain 2"/>
    <property type="match status" value="1"/>
</dbReference>
<keyword evidence="6" id="KW-1185">Reference proteome</keyword>
<dbReference type="InterPro" id="IPR021711">
    <property type="entry name" value="DUF3295"/>
</dbReference>
<dbReference type="InterPro" id="IPR001830">
    <property type="entry name" value="Glyco_trans_20"/>
</dbReference>
<dbReference type="PANTHER" id="PTHR10788:SF123">
    <property type="entry name" value="TREHALOSE-PHOSPHATASE"/>
    <property type="match status" value="1"/>
</dbReference>
<comment type="similarity">
    <text evidence="2">In the C-terminal section; belongs to the trehalose phosphatase family.</text>
</comment>
<comment type="similarity">
    <text evidence="1">In the N-terminal section; belongs to the glycosyltransferase 20 family.</text>
</comment>
<comment type="function">
    <text evidence="3">Removes the phosphate from trehalose 6-phosphate to produce free trehalose.</text>
</comment>
<sequence>MDISVFGQPEISPVLDSEKLRLQYCEAEKRLLVFDYDGTLTPLVKNPEEATLSTQALHSITTLSADPRNSVWIVSGRDQKFLHEQVGHIPELGLSAEHGCFIRKPHSDSWESLIGQTDLTWQTEVTKVFQRFTARTKGSFTERKRVAVTWHYPQADPEEGAHLAQECLNLLEETVVGKRSVVVMPGKANLEVRPTCVNKGSVVTRLVDENLIAPGRQYGYILCAGDDHTDEDMFRALQRDVPTERICTITVGPTSKRSAAKWSIPNPAETLFLDLPPRIRHLLWQRQQKSATANAFFKRRHIAHDMRDIQEYPGPKVNTKEMALGLTTPLPTTVPGSTM</sequence>
<feature type="domain" description="DUF3295" evidence="4">
    <location>
        <begin position="280"/>
        <end position="318"/>
    </location>
</feature>
<dbReference type="InterPro" id="IPR003337">
    <property type="entry name" value="Trehalose_PPase"/>
</dbReference>
<dbReference type="CDD" id="cd01627">
    <property type="entry name" value="HAD_TPP"/>
    <property type="match status" value="1"/>
</dbReference>
<name>A0ABQ8WEN3_PENCH</name>
<dbReference type="SUPFAM" id="SSF56784">
    <property type="entry name" value="HAD-like"/>
    <property type="match status" value="1"/>
</dbReference>
<reference evidence="5 6" key="1">
    <citation type="journal article" date="2023" name="IMA Fungus">
        <title>Comparative genomic study of the Penicillium genus elucidates a diverse pangenome and 15 lateral gene transfer events.</title>
        <authorList>
            <person name="Petersen C."/>
            <person name="Sorensen T."/>
            <person name="Nielsen M.R."/>
            <person name="Sondergaard T.E."/>
            <person name="Sorensen J.L."/>
            <person name="Fitzpatrick D.A."/>
            <person name="Frisvad J.C."/>
            <person name="Nielsen K.L."/>
        </authorList>
    </citation>
    <scope>NUCLEOTIDE SEQUENCE [LARGE SCALE GENOMIC DNA]</scope>
    <source>
        <strain evidence="5 6">IBT 3361</strain>
    </source>
</reference>
<keyword evidence="3" id="KW-0378">Hydrolase</keyword>
<evidence type="ECO:0000313" key="5">
    <source>
        <dbReference type="EMBL" id="KAJ5264749.1"/>
    </source>
</evidence>
<dbReference type="NCBIfam" id="TIGR01484">
    <property type="entry name" value="HAD-SF-IIB"/>
    <property type="match status" value="1"/>
</dbReference>
<accession>A0ABQ8WEN3</accession>
<comment type="catalytic activity">
    <reaction evidence="3">
        <text>alpha,alpha-trehalose 6-phosphate + H2O = alpha,alpha-trehalose + phosphate</text>
        <dbReference type="Rhea" id="RHEA:23420"/>
        <dbReference type="ChEBI" id="CHEBI:15377"/>
        <dbReference type="ChEBI" id="CHEBI:16551"/>
        <dbReference type="ChEBI" id="CHEBI:43474"/>
        <dbReference type="ChEBI" id="CHEBI:58429"/>
        <dbReference type="EC" id="3.1.3.12"/>
    </reaction>
</comment>
<dbReference type="InterPro" id="IPR036412">
    <property type="entry name" value="HAD-like_sf"/>
</dbReference>
<dbReference type="Gene3D" id="3.40.50.1000">
    <property type="entry name" value="HAD superfamily/HAD-like"/>
    <property type="match status" value="1"/>
</dbReference>
<dbReference type="PANTHER" id="PTHR10788">
    <property type="entry name" value="TREHALOSE-6-PHOSPHATE SYNTHASE"/>
    <property type="match status" value="1"/>
</dbReference>
<evidence type="ECO:0000256" key="1">
    <source>
        <dbReference type="ARBA" id="ARBA00005409"/>
    </source>
</evidence>
<dbReference type="EC" id="3.1.3.12" evidence="3"/>
<dbReference type="Pfam" id="PF11702">
    <property type="entry name" value="DUF3295"/>
    <property type="match status" value="1"/>
</dbReference>
<evidence type="ECO:0000259" key="4">
    <source>
        <dbReference type="Pfam" id="PF11702"/>
    </source>
</evidence>
<comment type="pathway">
    <text evidence="3">Glycan biosynthesis; trehalose biosynthesis.</text>
</comment>
<comment type="cofactor">
    <cofactor evidence="3">
        <name>a divalent metal cation</name>
        <dbReference type="ChEBI" id="CHEBI:60240"/>
    </cofactor>
</comment>
<dbReference type="Pfam" id="PF02358">
    <property type="entry name" value="Trehalose_PPase"/>
    <property type="match status" value="1"/>
</dbReference>
<organism evidence="5 6">
    <name type="scientific">Penicillium chrysogenum</name>
    <name type="common">Penicillium notatum</name>
    <dbReference type="NCBI Taxonomy" id="5076"/>
    <lineage>
        <taxon>Eukaryota</taxon>
        <taxon>Fungi</taxon>
        <taxon>Dikarya</taxon>
        <taxon>Ascomycota</taxon>
        <taxon>Pezizomycotina</taxon>
        <taxon>Eurotiomycetes</taxon>
        <taxon>Eurotiomycetidae</taxon>
        <taxon>Eurotiales</taxon>
        <taxon>Aspergillaceae</taxon>
        <taxon>Penicillium</taxon>
        <taxon>Penicillium chrysogenum species complex</taxon>
    </lineage>
</organism>
<evidence type="ECO:0000313" key="6">
    <source>
        <dbReference type="Proteomes" id="UP001220256"/>
    </source>
</evidence>
<gene>
    <name evidence="5" type="ORF">N7505_007542</name>
</gene>
<dbReference type="EMBL" id="JAPVEB010000004">
    <property type="protein sequence ID" value="KAJ5264749.1"/>
    <property type="molecule type" value="Genomic_DNA"/>
</dbReference>
<comment type="caution">
    <text evidence="5">The sequence shown here is derived from an EMBL/GenBank/DDBJ whole genome shotgun (WGS) entry which is preliminary data.</text>
</comment>
<proteinExistence type="inferred from homology"/>
<comment type="similarity">
    <text evidence="3">Belongs to the trehalose phosphatase family.</text>
</comment>
<dbReference type="NCBIfam" id="TIGR00685">
    <property type="entry name" value="T6PP"/>
    <property type="match status" value="1"/>
</dbReference>
<dbReference type="InterPro" id="IPR006379">
    <property type="entry name" value="HAD-SF_hydro_IIB"/>
</dbReference>
<dbReference type="Proteomes" id="UP001220256">
    <property type="component" value="Unassembled WGS sequence"/>
</dbReference>
<evidence type="ECO:0000256" key="3">
    <source>
        <dbReference type="RuleBase" id="RU361117"/>
    </source>
</evidence>
<protein>
    <recommendedName>
        <fullName evidence="3">Trehalose 6-phosphate phosphatase</fullName>
        <ecNumber evidence="3">3.1.3.12</ecNumber>
    </recommendedName>
</protein>